<feature type="transmembrane region" description="Helical" evidence="10">
    <location>
        <begin position="21"/>
        <end position="49"/>
    </location>
</feature>
<evidence type="ECO:0000256" key="4">
    <source>
        <dbReference type="ARBA" id="ARBA00022692"/>
    </source>
</evidence>
<feature type="domain" description="ABC transmembrane type-1" evidence="12">
    <location>
        <begin position="31"/>
        <end position="316"/>
    </location>
</feature>
<reference evidence="13" key="2">
    <citation type="submission" date="2021-04" db="EMBL/GenBank/DDBJ databases">
        <authorList>
            <person name="Gilroy R."/>
        </authorList>
    </citation>
    <scope>NUCLEOTIDE SEQUENCE</scope>
    <source>
        <strain evidence="13">ChiW19-6364</strain>
    </source>
</reference>
<evidence type="ECO:0000256" key="1">
    <source>
        <dbReference type="ARBA" id="ARBA00004651"/>
    </source>
</evidence>
<feature type="transmembrane region" description="Helical" evidence="10">
    <location>
        <begin position="260"/>
        <end position="281"/>
    </location>
</feature>
<feature type="transmembrane region" description="Helical" evidence="10">
    <location>
        <begin position="142"/>
        <end position="165"/>
    </location>
</feature>
<dbReference type="InterPro" id="IPR011527">
    <property type="entry name" value="ABC1_TM_dom"/>
</dbReference>
<evidence type="ECO:0000256" key="3">
    <source>
        <dbReference type="ARBA" id="ARBA00022475"/>
    </source>
</evidence>
<dbReference type="InterPro" id="IPR036640">
    <property type="entry name" value="ABC1_TM_sf"/>
</dbReference>
<dbReference type="InterPro" id="IPR017871">
    <property type="entry name" value="ABC_transporter-like_CS"/>
</dbReference>
<evidence type="ECO:0000256" key="2">
    <source>
        <dbReference type="ARBA" id="ARBA00022448"/>
    </source>
</evidence>
<evidence type="ECO:0000256" key="10">
    <source>
        <dbReference type="SAM" id="Phobius"/>
    </source>
</evidence>
<keyword evidence="4 10" id="KW-0812">Transmembrane</keyword>
<organism evidence="13 14">
    <name type="scientific">Candidatus Blautia stercoripullorum</name>
    <dbReference type="NCBI Taxonomy" id="2838502"/>
    <lineage>
        <taxon>Bacteria</taxon>
        <taxon>Bacillati</taxon>
        <taxon>Bacillota</taxon>
        <taxon>Clostridia</taxon>
        <taxon>Lachnospirales</taxon>
        <taxon>Lachnospiraceae</taxon>
        <taxon>Blautia</taxon>
    </lineage>
</organism>
<evidence type="ECO:0000259" key="12">
    <source>
        <dbReference type="PROSITE" id="PS50929"/>
    </source>
</evidence>
<evidence type="ECO:0000256" key="5">
    <source>
        <dbReference type="ARBA" id="ARBA00022741"/>
    </source>
</evidence>
<evidence type="ECO:0000259" key="11">
    <source>
        <dbReference type="PROSITE" id="PS50893"/>
    </source>
</evidence>
<dbReference type="InterPro" id="IPR039421">
    <property type="entry name" value="Type_1_exporter"/>
</dbReference>
<dbReference type="InterPro" id="IPR003439">
    <property type="entry name" value="ABC_transporter-like_ATP-bd"/>
</dbReference>
<proteinExistence type="predicted"/>
<keyword evidence="9 10" id="KW-0472">Membrane</keyword>
<feature type="transmembrane region" description="Helical" evidence="10">
    <location>
        <begin position="69"/>
        <end position="86"/>
    </location>
</feature>
<sequence length="563" mass="61681">MTGERKERRSGIQIMARLIGLVRPLLHIMTGAVILGVLGYLCAIFLTILAGQGILKGLGENTFSEHFTAGNLFLLMGILAVLRGLLHYAEQYCNHFIAFKLLAIIRHKVFAALRKLCPAKLEGRDKGNLISIITTDIELLEVFYAHTISPIVIAFLTSLVMVMFIGSYHVLAGLFALAGYVVVGAVIPLWNGKRGGSRGMEFRTGFGELNSFVLDSLRGLDETIQYGQGEKRMEEMEKRSVSLGNLQKNLSLLEGSQRSFTTLAILAFSFGMLFFCLYLGQQGKLDFSGILTCTIAMMGSFGPVTALSSLSNNLNQTLASGERVLSILEEKPLVEEIPIQAGTPDPVFTGARAEHVTFAYEEEVILKDYSLEMPKGKIIGIHGASGSGKSTFLKLLMRFWDVDRGAVKISGKDVRQTATAQLRDTESYVTQETQLFHDSIANNIAIGKPGASREEIIEAAKKASLHDFVMTLPKGYDTEVGELGDTLSGGEKQRIGVARAFLHDAPFLLLDEPTSNLDSLNEGIILKSLKESCRQKTVVLVSHRRSTMNLADKVYTMDNGRIS</sequence>
<dbReference type="PANTHER" id="PTHR43394">
    <property type="entry name" value="ATP-DEPENDENT PERMEASE MDL1, MITOCHONDRIAL"/>
    <property type="match status" value="1"/>
</dbReference>
<keyword evidence="6" id="KW-0378">Hydrolase</keyword>
<dbReference type="EMBL" id="DWUX01000197">
    <property type="protein sequence ID" value="HJD40579.1"/>
    <property type="molecule type" value="Genomic_DNA"/>
</dbReference>
<keyword evidence="6" id="KW-0645">Protease</keyword>
<comment type="caution">
    <text evidence="13">The sequence shown here is derived from an EMBL/GenBank/DDBJ whole genome shotgun (WGS) entry which is preliminary data.</text>
</comment>
<dbReference type="GO" id="GO:0015421">
    <property type="term" value="F:ABC-type oligopeptide transporter activity"/>
    <property type="evidence" value="ECO:0007669"/>
    <property type="project" value="TreeGrafter"/>
</dbReference>
<evidence type="ECO:0000256" key="7">
    <source>
        <dbReference type="ARBA" id="ARBA00022840"/>
    </source>
</evidence>
<accession>A0A9D2U619</accession>
<dbReference type="InterPro" id="IPR027417">
    <property type="entry name" value="P-loop_NTPase"/>
</dbReference>
<evidence type="ECO:0000313" key="13">
    <source>
        <dbReference type="EMBL" id="HJD40579.1"/>
    </source>
</evidence>
<dbReference type="AlphaFoldDB" id="A0A9D2U619"/>
<keyword evidence="7 13" id="KW-0067">ATP-binding</keyword>
<dbReference type="Pfam" id="PF00664">
    <property type="entry name" value="ABC_membrane"/>
    <property type="match status" value="1"/>
</dbReference>
<dbReference type="Pfam" id="PF00005">
    <property type="entry name" value="ABC_tran"/>
    <property type="match status" value="1"/>
</dbReference>
<comment type="subcellular location">
    <subcellularLocation>
        <location evidence="1">Cell membrane</location>
        <topology evidence="1">Multi-pass membrane protein</topology>
    </subcellularLocation>
</comment>
<dbReference type="InterPro" id="IPR003593">
    <property type="entry name" value="AAA+_ATPase"/>
</dbReference>
<dbReference type="GO" id="GO:0008234">
    <property type="term" value="F:cysteine-type peptidase activity"/>
    <property type="evidence" value="ECO:0007669"/>
    <property type="project" value="UniProtKB-KW"/>
</dbReference>
<feature type="domain" description="ABC transporter" evidence="11">
    <location>
        <begin position="351"/>
        <end position="563"/>
    </location>
</feature>
<dbReference type="FunFam" id="3.40.50.300:FF:000299">
    <property type="entry name" value="ABC transporter ATP-binding protein/permease"/>
    <property type="match status" value="1"/>
</dbReference>
<dbReference type="Gene3D" id="3.40.50.300">
    <property type="entry name" value="P-loop containing nucleotide triphosphate hydrolases"/>
    <property type="match status" value="1"/>
</dbReference>
<name>A0A9D2U619_9FIRM</name>
<dbReference type="PANTHER" id="PTHR43394:SF1">
    <property type="entry name" value="ATP-BINDING CASSETTE SUB-FAMILY B MEMBER 10, MITOCHONDRIAL"/>
    <property type="match status" value="1"/>
</dbReference>
<dbReference type="GO" id="GO:0005886">
    <property type="term" value="C:plasma membrane"/>
    <property type="evidence" value="ECO:0007669"/>
    <property type="project" value="UniProtKB-SubCell"/>
</dbReference>
<dbReference type="PROSITE" id="PS50929">
    <property type="entry name" value="ABC_TM1F"/>
    <property type="match status" value="1"/>
</dbReference>
<reference evidence="13" key="1">
    <citation type="journal article" date="2021" name="PeerJ">
        <title>Extensive microbial diversity within the chicken gut microbiome revealed by metagenomics and culture.</title>
        <authorList>
            <person name="Gilroy R."/>
            <person name="Ravi A."/>
            <person name="Getino M."/>
            <person name="Pursley I."/>
            <person name="Horton D.L."/>
            <person name="Alikhan N.F."/>
            <person name="Baker D."/>
            <person name="Gharbi K."/>
            <person name="Hall N."/>
            <person name="Watson M."/>
            <person name="Adriaenssens E.M."/>
            <person name="Foster-Nyarko E."/>
            <person name="Jarju S."/>
            <person name="Secka A."/>
            <person name="Antonio M."/>
            <person name="Oren A."/>
            <person name="Chaudhuri R.R."/>
            <person name="La Ragione R."/>
            <person name="Hildebrand F."/>
            <person name="Pallen M.J."/>
        </authorList>
    </citation>
    <scope>NUCLEOTIDE SEQUENCE</scope>
    <source>
        <strain evidence="13">ChiW19-6364</strain>
    </source>
</reference>
<feature type="transmembrane region" description="Helical" evidence="10">
    <location>
        <begin position="171"/>
        <end position="190"/>
    </location>
</feature>
<gene>
    <name evidence="13" type="ORF">H9913_11190</name>
</gene>
<evidence type="ECO:0000313" key="14">
    <source>
        <dbReference type="Proteomes" id="UP000823850"/>
    </source>
</evidence>
<keyword evidence="5" id="KW-0547">Nucleotide-binding</keyword>
<dbReference type="Proteomes" id="UP000823850">
    <property type="component" value="Unassembled WGS sequence"/>
</dbReference>
<keyword evidence="8 10" id="KW-1133">Transmembrane helix</keyword>
<dbReference type="GO" id="GO:0005524">
    <property type="term" value="F:ATP binding"/>
    <property type="evidence" value="ECO:0007669"/>
    <property type="project" value="UniProtKB-KW"/>
</dbReference>
<evidence type="ECO:0000256" key="9">
    <source>
        <dbReference type="ARBA" id="ARBA00023136"/>
    </source>
</evidence>
<protein>
    <submittedName>
        <fullName evidence="13">ABC transporter ATP-binding protein/permease</fullName>
    </submittedName>
</protein>
<dbReference type="PROSITE" id="PS00211">
    <property type="entry name" value="ABC_TRANSPORTER_1"/>
    <property type="match status" value="1"/>
</dbReference>
<dbReference type="SMART" id="SM00382">
    <property type="entry name" value="AAA"/>
    <property type="match status" value="1"/>
</dbReference>
<keyword evidence="2" id="KW-0813">Transport</keyword>
<dbReference type="SUPFAM" id="SSF90123">
    <property type="entry name" value="ABC transporter transmembrane region"/>
    <property type="match status" value="1"/>
</dbReference>
<keyword evidence="6" id="KW-0788">Thiol protease</keyword>
<dbReference type="PROSITE" id="PS50893">
    <property type="entry name" value="ABC_TRANSPORTER_2"/>
    <property type="match status" value="1"/>
</dbReference>
<keyword evidence="3" id="KW-1003">Cell membrane</keyword>
<dbReference type="GO" id="GO:0016887">
    <property type="term" value="F:ATP hydrolysis activity"/>
    <property type="evidence" value="ECO:0007669"/>
    <property type="project" value="InterPro"/>
</dbReference>
<dbReference type="Gene3D" id="1.20.1560.10">
    <property type="entry name" value="ABC transporter type 1, transmembrane domain"/>
    <property type="match status" value="1"/>
</dbReference>
<dbReference type="SUPFAM" id="SSF52540">
    <property type="entry name" value="P-loop containing nucleoside triphosphate hydrolases"/>
    <property type="match status" value="1"/>
</dbReference>
<evidence type="ECO:0000256" key="8">
    <source>
        <dbReference type="ARBA" id="ARBA00022989"/>
    </source>
</evidence>
<evidence type="ECO:0000256" key="6">
    <source>
        <dbReference type="ARBA" id="ARBA00022807"/>
    </source>
</evidence>